<dbReference type="AlphaFoldDB" id="A0A9W2V7Y0"/>
<dbReference type="Proteomes" id="UP001165780">
    <property type="component" value="Unplaced"/>
</dbReference>
<gene>
    <name evidence="3" type="primary">LOC128775713</name>
</gene>
<dbReference type="GeneID" id="128775713"/>
<dbReference type="RefSeq" id="XP_053754595.1">
    <property type="nucleotide sequence ID" value="XM_053898620.1"/>
</dbReference>
<reference evidence="3" key="1">
    <citation type="submission" date="2025-08" db="UniProtKB">
        <authorList>
            <consortium name="RefSeq"/>
        </authorList>
    </citation>
    <scope>IDENTIFICATION</scope>
    <source>
        <tissue evidence="3">Whole blood</tissue>
    </source>
</reference>
<proteinExistence type="predicted"/>
<name>A0A9W2V7Y0_PANPR</name>
<feature type="region of interest" description="Disordered" evidence="1">
    <location>
        <begin position="1"/>
        <end position="99"/>
    </location>
</feature>
<dbReference type="GO" id="GO:0004860">
    <property type="term" value="F:protein kinase inhibitor activity"/>
    <property type="evidence" value="ECO:0007669"/>
    <property type="project" value="UniProtKB-KW"/>
</dbReference>
<evidence type="ECO:0000313" key="2">
    <source>
        <dbReference type="Proteomes" id="UP001165780"/>
    </source>
</evidence>
<evidence type="ECO:0000256" key="1">
    <source>
        <dbReference type="SAM" id="MobiDB-lite"/>
    </source>
</evidence>
<keyword evidence="3" id="KW-0649">Protein kinase inhibitor</keyword>
<feature type="compositionally biased region" description="Low complexity" evidence="1">
    <location>
        <begin position="10"/>
        <end position="30"/>
    </location>
</feature>
<keyword evidence="2" id="KW-1185">Reference proteome</keyword>
<protein>
    <submittedName>
        <fullName evidence="3">Cyclin-dependent kinase inhibitor 1C-like</fullName>
    </submittedName>
</protein>
<accession>A0A9W2V7Y0</accession>
<organism evidence="2 3">
    <name type="scientific">Panthera pardus</name>
    <name type="common">Leopard</name>
    <name type="synonym">Felis pardus</name>
    <dbReference type="NCBI Taxonomy" id="9691"/>
    <lineage>
        <taxon>Eukaryota</taxon>
        <taxon>Metazoa</taxon>
        <taxon>Chordata</taxon>
        <taxon>Craniata</taxon>
        <taxon>Vertebrata</taxon>
        <taxon>Euteleostomi</taxon>
        <taxon>Mammalia</taxon>
        <taxon>Eutheria</taxon>
        <taxon>Laurasiatheria</taxon>
        <taxon>Carnivora</taxon>
        <taxon>Feliformia</taxon>
        <taxon>Felidae</taxon>
        <taxon>Pantherinae</taxon>
        <taxon>Panthera</taxon>
    </lineage>
</organism>
<feature type="compositionally biased region" description="Pro residues" evidence="1">
    <location>
        <begin position="31"/>
        <end position="42"/>
    </location>
</feature>
<evidence type="ECO:0000313" key="3">
    <source>
        <dbReference type="RefSeq" id="XP_053754595.1"/>
    </source>
</evidence>
<sequence>MSRGPPPTTAGLQLPPAAARPLPGPVAEVPPVAPALLAPPPAATQLLSGSPEGPPAVARRGLPGLTPPDGQPAARPRRRAQWGAAAAGAGGTSGRAAEGVGARVAVGRLRERAWATGVPHGAPLAAPQPLAV</sequence>